<dbReference type="EMBL" id="SDMP01000001">
    <property type="protein sequence ID" value="RYR76575.1"/>
    <property type="molecule type" value="Genomic_DNA"/>
</dbReference>
<proteinExistence type="predicted"/>
<dbReference type="GO" id="GO:2000641">
    <property type="term" value="P:regulation of early endosome to late endosome transport"/>
    <property type="evidence" value="ECO:0007669"/>
    <property type="project" value="InterPro"/>
</dbReference>
<dbReference type="InterPro" id="IPR044978">
    <property type="entry name" value="GRV2/DNAJC13"/>
</dbReference>
<organism evidence="2 3">
    <name type="scientific">Arachis hypogaea</name>
    <name type="common">Peanut</name>
    <dbReference type="NCBI Taxonomy" id="3818"/>
    <lineage>
        <taxon>Eukaryota</taxon>
        <taxon>Viridiplantae</taxon>
        <taxon>Streptophyta</taxon>
        <taxon>Embryophyta</taxon>
        <taxon>Tracheophyta</taxon>
        <taxon>Spermatophyta</taxon>
        <taxon>Magnoliopsida</taxon>
        <taxon>eudicotyledons</taxon>
        <taxon>Gunneridae</taxon>
        <taxon>Pentapetalae</taxon>
        <taxon>rosids</taxon>
        <taxon>fabids</taxon>
        <taxon>Fabales</taxon>
        <taxon>Fabaceae</taxon>
        <taxon>Papilionoideae</taxon>
        <taxon>50 kb inversion clade</taxon>
        <taxon>dalbergioids sensu lato</taxon>
        <taxon>Dalbergieae</taxon>
        <taxon>Pterocarpus clade</taxon>
        <taxon>Arachis</taxon>
    </lineage>
</organism>
<sequence>MSFPAAVGRIMGLLRNGSEGVATEAAGLVAALIGGGPGDANVMDSKGDCWLKCRLFALFGHLAESVRETVAVIMRSIAEEDAIAVESVREASVHDGALLRHLLHAFFLPAGERREVSRQLVALWADSYQPALELLP</sequence>
<accession>A0A445EM83</accession>
<protein>
    <recommendedName>
        <fullName evidence="1">DnaJ homologue subfamily C GRV2/DNAJC13 N-terminal domain-containing protein</fullName>
    </recommendedName>
</protein>
<name>A0A445EM83_ARAHY</name>
<evidence type="ECO:0000313" key="3">
    <source>
        <dbReference type="Proteomes" id="UP000289738"/>
    </source>
</evidence>
<evidence type="ECO:0000313" key="2">
    <source>
        <dbReference type="EMBL" id="RYR76575.1"/>
    </source>
</evidence>
<evidence type="ECO:0000259" key="1">
    <source>
        <dbReference type="Pfam" id="PF19432"/>
    </source>
</evidence>
<dbReference type="InterPro" id="IPR045802">
    <property type="entry name" value="GRV2/DNAJC13_N"/>
</dbReference>
<keyword evidence="3" id="KW-1185">Reference proteome</keyword>
<reference evidence="2 3" key="1">
    <citation type="submission" date="2019-01" db="EMBL/GenBank/DDBJ databases">
        <title>Sequencing of cultivated peanut Arachis hypogaea provides insights into genome evolution and oil improvement.</title>
        <authorList>
            <person name="Chen X."/>
        </authorList>
    </citation>
    <scope>NUCLEOTIDE SEQUENCE [LARGE SCALE GENOMIC DNA]</scope>
    <source>
        <strain evidence="3">cv. Fuhuasheng</strain>
        <tissue evidence="2">Leaves</tissue>
    </source>
</reference>
<dbReference type="GO" id="GO:0006898">
    <property type="term" value="P:receptor-mediated endocytosis"/>
    <property type="evidence" value="ECO:0007669"/>
    <property type="project" value="TreeGrafter"/>
</dbReference>
<dbReference type="Pfam" id="PF19432">
    <property type="entry name" value="RME-8_N"/>
    <property type="match status" value="1"/>
</dbReference>
<dbReference type="PANTHER" id="PTHR36983">
    <property type="entry name" value="DNAJ HOMOLOG SUBFAMILY C MEMBER 13"/>
    <property type="match status" value="1"/>
</dbReference>
<dbReference type="GO" id="GO:0007032">
    <property type="term" value="P:endosome organization"/>
    <property type="evidence" value="ECO:0007669"/>
    <property type="project" value="InterPro"/>
</dbReference>
<dbReference type="GO" id="GO:0010008">
    <property type="term" value="C:endosome membrane"/>
    <property type="evidence" value="ECO:0007669"/>
    <property type="project" value="TreeGrafter"/>
</dbReference>
<gene>
    <name evidence="2" type="ORF">Ahy_A01g001155</name>
</gene>
<dbReference type="AlphaFoldDB" id="A0A445EM83"/>
<dbReference type="PANTHER" id="PTHR36983:SF2">
    <property type="entry name" value="DNAJ HOMOLOG SUBFAMILY C MEMBER 13"/>
    <property type="match status" value="1"/>
</dbReference>
<feature type="domain" description="DnaJ homologue subfamily C GRV2/DNAJC13 N-terminal" evidence="1">
    <location>
        <begin position="54"/>
        <end position="135"/>
    </location>
</feature>
<comment type="caution">
    <text evidence="2">The sequence shown here is derived from an EMBL/GenBank/DDBJ whole genome shotgun (WGS) entry which is preliminary data.</text>
</comment>
<dbReference type="Proteomes" id="UP000289738">
    <property type="component" value="Chromosome A01"/>
</dbReference>